<dbReference type="RefSeq" id="WP_035551845.1">
    <property type="nucleotide sequence ID" value="NZ_AWFH01000017.1"/>
</dbReference>
<evidence type="ECO:0000259" key="12">
    <source>
        <dbReference type="PROSITE" id="PS50885"/>
    </source>
</evidence>
<dbReference type="STRING" id="1280948.HY36_17165"/>
<accession>A0A059E157</accession>
<comment type="caution">
    <text evidence="13">The sequence shown here is derived from an EMBL/GenBank/DDBJ whole genome shotgun (WGS) entry which is preliminary data.</text>
</comment>
<evidence type="ECO:0000256" key="3">
    <source>
        <dbReference type="ARBA" id="ARBA00012438"/>
    </source>
</evidence>
<dbReference type="Pfam" id="PF02518">
    <property type="entry name" value="HATPase_c"/>
    <property type="match status" value="1"/>
</dbReference>
<gene>
    <name evidence="13" type="ORF">HY36_17165</name>
</gene>
<dbReference type="EMBL" id="AWFH01000017">
    <property type="protein sequence ID" value="KCZ61330.1"/>
    <property type="molecule type" value="Genomic_DNA"/>
</dbReference>
<keyword evidence="9" id="KW-0902">Two-component regulatory system</keyword>
<dbReference type="Gene3D" id="3.30.565.10">
    <property type="entry name" value="Histidine kinase-like ATPase, C-terminal domain"/>
    <property type="match status" value="1"/>
</dbReference>
<keyword evidence="8 10" id="KW-1133">Transmembrane helix</keyword>
<evidence type="ECO:0000256" key="4">
    <source>
        <dbReference type="ARBA" id="ARBA00022553"/>
    </source>
</evidence>
<evidence type="ECO:0000256" key="6">
    <source>
        <dbReference type="ARBA" id="ARBA00022692"/>
    </source>
</evidence>
<organism evidence="13 14">
    <name type="scientific">Hyphomonas atlantica</name>
    <dbReference type="NCBI Taxonomy" id="1280948"/>
    <lineage>
        <taxon>Bacteria</taxon>
        <taxon>Pseudomonadati</taxon>
        <taxon>Pseudomonadota</taxon>
        <taxon>Alphaproteobacteria</taxon>
        <taxon>Hyphomonadales</taxon>
        <taxon>Hyphomonadaceae</taxon>
        <taxon>Hyphomonas</taxon>
    </lineage>
</organism>
<keyword evidence="5" id="KW-0808">Transferase</keyword>
<dbReference type="eggNOG" id="COG0642">
    <property type="taxonomic scope" value="Bacteria"/>
</dbReference>
<dbReference type="GO" id="GO:0016020">
    <property type="term" value="C:membrane"/>
    <property type="evidence" value="ECO:0007669"/>
    <property type="project" value="UniProtKB-SubCell"/>
</dbReference>
<keyword evidence="7" id="KW-0418">Kinase</keyword>
<keyword evidence="10" id="KW-0472">Membrane</keyword>
<sequence>MIRSFRSPFQISLLINLVVTLGVAMIAGFAAIAAIDGAVDRTLREEIRRDIALLTERTQDRDVLPPVASLTASLGQRLFEDGGGDAQSVYLLVRSDQSVIVGNATSWPSETRLEERWIETDATELGLGAGNILARVEAVDAGFFLLVGRRLTARQALIRNYVPVLVGAVLCLGMVSTFLFALLHRRYQRRVQALNRVFDRVRTGEVAARVGSGFLTPEGDALSTLGANVNEALAEVARLMRGLDSYSQVAAHELNHGVSIMRDRFLAAGDTGAAQDAEQLLDLVSHILELAKIEATPGYTMQPVSLSETTASVAALYADTFEDRNIRFELKLPLNDRMEILASAPLLASAITNLLSNAAKFAPEGSAVLLVLAATDRYFTVTVQDEGPGVVTTSIAELAGAGRKAGPGSHGFGLRHVQAVAIRHGARLTLANTTPGLKVTIAFVRPT</sequence>
<dbReference type="InterPro" id="IPR005467">
    <property type="entry name" value="His_kinase_dom"/>
</dbReference>
<dbReference type="GO" id="GO:0000160">
    <property type="term" value="P:phosphorelay signal transduction system"/>
    <property type="evidence" value="ECO:0007669"/>
    <property type="project" value="UniProtKB-KW"/>
</dbReference>
<feature type="domain" description="HAMP" evidence="12">
    <location>
        <begin position="185"/>
        <end position="241"/>
    </location>
</feature>
<evidence type="ECO:0000256" key="9">
    <source>
        <dbReference type="ARBA" id="ARBA00023012"/>
    </source>
</evidence>
<feature type="transmembrane region" description="Helical" evidence="10">
    <location>
        <begin position="161"/>
        <end position="183"/>
    </location>
</feature>
<protein>
    <recommendedName>
        <fullName evidence="3">histidine kinase</fullName>
        <ecNumber evidence="3">2.7.13.3</ecNumber>
    </recommendedName>
</protein>
<dbReference type="InterPro" id="IPR036890">
    <property type="entry name" value="HATPase_C_sf"/>
</dbReference>
<dbReference type="InterPro" id="IPR003660">
    <property type="entry name" value="HAMP_dom"/>
</dbReference>
<dbReference type="GO" id="GO:0004673">
    <property type="term" value="F:protein histidine kinase activity"/>
    <property type="evidence" value="ECO:0007669"/>
    <property type="project" value="UniProtKB-EC"/>
</dbReference>
<evidence type="ECO:0000256" key="10">
    <source>
        <dbReference type="SAM" id="Phobius"/>
    </source>
</evidence>
<evidence type="ECO:0000256" key="5">
    <source>
        <dbReference type="ARBA" id="ARBA00022679"/>
    </source>
</evidence>
<dbReference type="PANTHER" id="PTHR45436">
    <property type="entry name" value="SENSOR HISTIDINE KINASE YKOH"/>
    <property type="match status" value="1"/>
</dbReference>
<dbReference type="InterPro" id="IPR050428">
    <property type="entry name" value="TCS_sensor_his_kinase"/>
</dbReference>
<keyword evidence="6 10" id="KW-0812">Transmembrane</keyword>
<evidence type="ECO:0000256" key="8">
    <source>
        <dbReference type="ARBA" id="ARBA00022989"/>
    </source>
</evidence>
<evidence type="ECO:0000256" key="1">
    <source>
        <dbReference type="ARBA" id="ARBA00000085"/>
    </source>
</evidence>
<name>A0A059E157_9PROT</name>
<evidence type="ECO:0000313" key="13">
    <source>
        <dbReference type="EMBL" id="KCZ61330.1"/>
    </source>
</evidence>
<reference evidence="13 14" key="1">
    <citation type="journal article" date="2014" name="Antonie Van Leeuwenhoek">
        <title>Hyphomonas beringensis sp. nov. and Hyphomonas chukchiensis sp. nov., isolated from surface seawater of the Bering Sea and Chukchi Sea.</title>
        <authorList>
            <person name="Li C."/>
            <person name="Lai Q."/>
            <person name="Li G."/>
            <person name="Dong C."/>
            <person name="Wang J."/>
            <person name="Liao Y."/>
            <person name="Shao Z."/>
        </authorList>
    </citation>
    <scope>NUCLEOTIDE SEQUENCE [LARGE SCALE GENOMIC DNA]</scope>
    <source>
        <strain evidence="13 14">22II1-22F38</strain>
    </source>
</reference>
<proteinExistence type="predicted"/>
<comment type="subcellular location">
    <subcellularLocation>
        <location evidence="2">Membrane</location>
    </subcellularLocation>
</comment>
<feature type="transmembrane region" description="Helical" evidence="10">
    <location>
        <begin position="12"/>
        <end position="35"/>
    </location>
</feature>
<evidence type="ECO:0000259" key="11">
    <source>
        <dbReference type="PROSITE" id="PS50109"/>
    </source>
</evidence>
<dbReference type="PATRIC" id="fig|1280948.3.peg.1956"/>
<comment type="catalytic activity">
    <reaction evidence="1">
        <text>ATP + protein L-histidine = ADP + protein N-phospho-L-histidine.</text>
        <dbReference type="EC" id="2.7.13.3"/>
    </reaction>
</comment>
<evidence type="ECO:0000256" key="2">
    <source>
        <dbReference type="ARBA" id="ARBA00004370"/>
    </source>
</evidence>
<dbReference type="PANTHER" id="PTHR45436:SF5">
    <property type="entry name" value="SENSOR HISTIDINE KINASE TRCS"/>
    <property type="match status" value="1"/>
</dbReference>
<dbReference type="AlphaFoldDB" id="A0A059E157"/>
<evidence type="ECO:0000313" key="14">
    <source>
        <dbReference type="Proteomes" id="UP000024547"/>
    </source>
</evidence>
<dbReference type="InterPro" id="IPR003594">
    <property type="entry name" value="HATPase_dom"/>
</dbReference>
<dbReference type="Proteomes" id="UP000024547">
    <property type="component" value="Unassembled WGS sequence"/>
</dbReference>
<dbReference type="SMART" id="SM00387">
    <property type="entry name" value="HATPase_c"/>
    <property type="match status" value="1"/>
</dbReference>
<keyword evidence="4" id="KW-0597">Phosphoprotein</keyword>
<keyword evidence="14" id="KW-1185">Reference proteome</keyword>
<feature type="domain" description="Histidine kinase" evidence="11">
    <location>
        <begin position="275"/>
        <end position="447"/>
    </location>
</feature>
<dbReference type="PROSITE" id="PS50109">
    <property type="entry name" value="HIS_KIN"/>
    <property type="match status" value="1"/>
</dbReference>
<dbReference type="EC" id="2.7.13.3" evidence="3"/>
<dbReference type="OrthoDB" id="9815202at2"/>
<dbReference type="SUPFAM" id="SSF55874">
    <property type="entry name" value="ATPase domain of HSP90 chaperone/DNA topoisomerase II/histidine kinase"/>
    <property type="match status" value="1"/>
</dbReference>
<evidence type="ECO:0000256" key="7">
    <source>
        <dbReference type="ARBA" id="ARBA00022777"/>
    </source>
</evidence>
<dbReference type="PROSITE" id="PS50885">
    <property type="entry name" value="HAMP"/>
    <property type="match status" value="1"/>
</dbReference>